<dbReference type="GO" id="GO:0006396">
    <property type="term" value="P:RNA processing"/>
    <property type="evidence" value="ECO:0007669"/>
    <property type="project" value="UniProtKB-UniRule"/>
</dbReference>
<dbReference type="Proteomes" id="UP000242869">
    <property type="component" value="Unassembled WGS sequence"/>
</dbReference>
<dbReference type="InterPro" id="IPR000228">
    <property type="entry name" value="RNA3'_term_phos_cyc"/>
</dbReference>
<organism evidence="9 10">
    <name type="scientific">Formivibrio citricus</name>
    <dbReference type="NCBI Taxonomy" id="83765"/>
    <lineage>
        <taxon>Bacteria</taxon>
        <taxon>Pseudomonadati</taxon>
        <taxon>Pseudomonadota</taxon>
        <taxon>Betaproteobacteria</taxon>
        <taxon>Neisseriales</taxon>
        <taxon>Chitinibacteraceae</taxon>
        <taxon>Formivibrio</taxon>
    </lineage>
</organism>
<evidence type="ECO:0000256" key="1">
    <source>
        <dbReference type="ARBA" id="ARBA00009206"/>
    </source>
</evidence>
<dbReference type="InterPro" id="IPR013791">
    <property type="entry name" value="RNA3'-term_phos_cycl_insert"/>
</dbReference>
<dbReference type="SUPFAM" id="SSF55205">
    <property type="entry name" value="EPT/RTPC-like"/>
    <property type="match status" value="2"/>
</dbReference>
<comment type="function">
    <text evidence="5">Catalyzes the conversion of 3'-phosphate to a 2',3'-cyclic phosphodiester at the end of RNA. The mechanism of action of the enzyme occurs in 3 steps: (A) adenylation of the enzyme by ATP; (B) transfer of adenylate to an RNA-N3'P to produce RNA-N3'PP5'A; (C) and attack of the adjacent 2'-hydroxyl on the 3'-phosphorus in the diester linkage to produce the cyclic end product. The biological role of this enzyme is unknown but it is likely to function in some aspects of cellular RNA processing.</text>
</comment>
<gene>
    <name evidence="5" type="primary">rtcA</name>
    <name evidence="9" type="ORF">SAMN05660284_01568</name>
</gene>
<dbReference type="STRING" id="83765.SAMN05660284_01568"/>
<feature type="binding site" evidence="5">
    <location>
        <position position="118"/>
    </location>
    <ligand>
        <name>ATP</name>
        <dbReference type="ChEBI" id="CHEBI:30616"/>
    </ligand>
</feature>
<dbReference type="InterPro" id="IPR023797">
    <property type="entry name" value="RNA3'_phos_cyclase_dom"/>
</dbReference>
<dbReference type="PIRSF" id="PIRSF005378">
    <property type="entry name" value="RNA3'_term_phos_cycl_euk"/>
    <property type="match status" value="1"/>
</dbReference>
<keyword evidence="5" id="KW-0067">ATP-binding</keyword>
<keyword evidence="2 5" id="KW-0436">Ligase</keyword>
<dbReference type="EMBL" id="FOVE01000010">
    <property type="protein sequence ID" value="SFN47557.1"/>
    <property type="molecule type" value="Genomic_DNA"/>
</dbReference>
<evidence type="ECO:0000259" key="8">
    <source>
        <dbReference type="Pfam" id="PF05189"/>
    </source>
</evidence>
<dbReference type="SUPFAM" id="SSF52913">
    <property type="entry name" value="RNA 3'-terminal phosphate cyclase, RPTC, insert domain"/>
    <property type="match status" value="1"/>
</dbReference>
<reference evidence="10" key="1">
    <citation type="submission" date="2016-10" db="EMBL/GenBank/DDBJ databases">
        <authorList>
            <person name="Varghese N."/>
            <person name="Submissions S."/>
        </authorList>
    </citation>
    <scope>NUCLEOTIDE SEQUENCE [LARGE SCALE GENOMIC DNA]</scope>
    <source>
        <strain evidence="10">DSM 6150</strain>
    </source>
</reference>
<dbReference type="NCBIfam" id="NF003246">
    <property type="entry name" value="PRK04204.1-2"/>
    <property type="match status" value="1"/>
</dbReference>
<sequence>MNSRVIPPAQHQKEPEMNMIELNGAHGEGGGQILRTALTLSMLTGIPFRINRIRAKRAKPGLLRQHLTAVSAAAAVCGANVDGAALGSTALTFTPGAIRGGDYRFAIGSAGSTTLVLQTILPALWFADAASTVHVSGGTHNPAAPPVDFLQQSWLPLMRRMRVQTELECLRHGFFPAGGGEVCAKVAPVSGKLQPLTLESRGEWRATRAVAIVAGVPGEVAKRELEQVESLLGPMDTELRSLPAREGPGNVVMVSLAYEHVCETFVAFGERSLAAETVAQKVAGEARRYREGGAAVGEHLADQLALPLALAGGGRFTTNRVSDHLRTNLDVIGQFLPVRGDISEITPGVWAVDVQPLAV</sequence>
<dbReference type="NCBIfam" id="TIGR03399">
    <property type="entry name" value="RNA_3prim_cycl"/>
    <property type="match status" value="1"/>
</dbReference>
<feature type="domain" description="RNA 3'-terminal phosphate cyclase insert" evidence="8">
    <location>
        <begin position="200"/>
        <end position="289"/>
    </location>
</feature>
<dbReference type="PANTHER" id="PTHR11096:SF0">
    <property type="entry name" value="RNA 3'-TERMINAL PHOSPHATE CYCLASE"/>
    <property type="match status" value="1"/>
</dbReference>
<dbReference type="Pfam" id="PF01137">
    <property type="entry name" value="RTC"/>
    <property type="match status" value="1"/>
</dbReference>
<comment type="subcellular location">
    <subcellularLocation>
        <location evidence="5">Cytoplasm</location>
    </subcellularLocation>
</comment>
<feature type="binding site" evidence="5">
    <location>
        <begin position="299"/>
        <end position="303"/>
    </location>
    <ligand>
        <name>ATP</name>
        <dbReference type="ChEBI" id="CHEBI:30616"/>
    </ligand>
</feature>
<dbReference type="InterPro" id="IPR017770">
    <property type="entry name" value="RNA3'_term_phos_cyc_type_1"/>
</dbReference>
<dbReference type="Pfam" id="PF05189">
    <property type="entry name" value="RTC_insert"/>
    <property type="match status" value="1"/>
</dbReference>
<keyword evidence="10" id="KW-1185">Reference proteome</keyword>
<dbReference type="InterPro" id="IPR013792">
    <property type="entry name" value="RNA3'P_cycl/enolpyr_Trfase_a/b"/>
</dbReference>
<dbReference type="GO" id="GO:0005737">
    <property type="term" value="C:cytoplasm"/>
    <property type="evidence" value="ECO:0007669"/>
    <property type="project" value="UniProtKB-SubCell"/>
</dbReference>
<dbReference type="AlphaFoldDB" id="A0A1I4ZBI4"/>
<comment type="similarity">
    <text evidence="1 5">Belongs to the RNA 3'-terminal cyclase family. Type 1 subfamily.</text>
</comment>
<name>A0A1I4ZBI4_9NEIS</name>
<dbReference type="GO" id="GO:0003963">
    <property type="term" value="F:RNA-3'-phosphate cyclase activity"/>
    <property type="evidence" value="ECO:0007669"/>
    <property type="project" value="UniProtKB-UniRule"/>
</dbReference>
<dbReference type="GO" id="GO:0005524">
    <property type="term" value="F:ATP binding"/>
    <property type="evidence" value="ECO:0007669"/>
    <property type="project" value="UniProtKB-KW"/>
</dbReference>
<evidence type="ECO:0000313" key="9">
    <source>
        <dbReference type="EMBL" id="SFN47557.1"/>
    </source>
</evidence>
<dbReference type="Gene3D" id="3.30.360.20">
    <property type="entry name" value="RNA 3'-terminal phosphate cyclase, insert domain"/>
    <property type="match status" value="1"/>
</dbReference>
<dbReference type="PANTHER" id="PTHR11096">
    <property type="entry name" value="RNA 3' TERMINAL PHOSPHATE CYCLASE"/>
    <property type="match status" value="1"/>
</dbReference>
<feature type="domain" description="RNA 3'-terminal phosphate cyclase" evidence="7">
    <location>
        <begin position="27"/>
        <end position="339"/>
    </location>
</feature>
<keyword evidence="5" id="KW-0963">Cytoplasm</keyword>
<dbReference type="NCBIfam" id="NF003247">
    <property type="entry name" value="PRK04204.1-3"/>
    <property type="match status" value="1"/>
</dbReference>
<evidence type="ECO:0000256" key="2">
    <source>
        <dbReference type="ARBA" id="ARBA00022598"/>
    </source>
</evidence>
<keyword evidence="3 5" id="KW-0547">Nucleotide-binding</keyword>
<dbReference type="HAMAP" id="MF_00200">
    <property type="entry name" value="RTC"/>
    <property type="match status" value="1"/>
</dbReference>
<evidence type="ECO:0000256" key="3">
    <source>
        <dbReference type="ARBA" id="ARBA00022741"/>
    </source>
</evidence>
<proteinExistence type="inferred from homology"/>
<evidence type="ECO:0000259" key="7">
    <source>
        <dbReference type="Pfam" id="PF01137"/>
    </source>
</evidence>
<protein>
    <recommendedName>
        <fullName evidence="5 6">RNA 3'-terminal phosphate cyclase</fullName>
        <shortName evidence="5">RNA cyclase</shortName>
        <shortName evidence="5">RNA-3'-phosphate cyclase</shortName>
        <ecNumber evidence="5 6">6.5.1.4</ecNumber>
    </recommendedName>
</protein>
<dbReference type="InterPro" id="IPR020719">
    <property type="entry name" value="RNA3'_term_phos_cycl-like_CS"/>
</dbReference>
<dbReference type="PROSITE" id="PS01287">
    <property type="entry name" value="RTC"/>
    <property type="match status" value="1"/>
</dbReference>
<evidence type="ECO:0000256" key="6">
    <source>
        <dbReference type="NCBIfam" id="TIGR03399"/>
    </source>
</evidence>
<dbReference type="EC" id="6.5.1.4" evidence="5 6"/>
<evidence type="ECO:0000256" key="4">
    <source>
        <dbReference type="ARBA" id="ARBA00024481"/>
    </source>
</evidence>
<evidence type="ECO:0000256" key="5">
    <source>
        <dbReference type="HAMAP-Rule" id="MF_00200"/>
    </source>
</evidence>
<evidence type="ECO:0000313" key="10">
    <source>
        <dbReference type="Proteomes" id="UP000242869"/>
    </source>
</evidence>
<dbReference type="InterPro" id="IPR036553">
    <property type="entry name" value="RPTC_insert"/>
</dbReference>
<dbReference type="InterPro" id="IPR037136">
    <property type="entry name" value="RNA3'_phos_cyclase_dom_sf"/>
</dbReference>
<accession>A0A1I4ZBI4</accession>
<dbReference type="CDD" id="cd00874">
    <property type="entry name" value="RNA_Cyclase_Class_II"/>
    <property type="match status" value="1"/>
</dbReference>
<feature type="active site" description="Tele-AMP-histidine intermediate" evidence="5">
    <location>
        <position position="324"/>
    </location>
</feature>
<comment type="catalytic activity">
    <reaction evidence="4 5">
        <text>a 3'-end 3'-phospho-ribonucleotide-RNA + ATP = a 3'-end 2',3'-cyclophospho-ribonucleotide-RNA + AMP + diphosphate</text>
        <dbReference type="Rhea" id="RHEA:23976"/>
        <dbReference type="Rhea" id="RHEA-COMP:10463"/>
        <dbReference type="Rhea" id="RHEA-COMP:10464"/>
        <dbReference type="ChEBI" id="CHEBI:30616"/>
        <dbReference type="ChEBI" id="CHEBI:33019"/>
        <dbReference type="ChEBI" id="CHEBI:83062"/>
        <dbReference type="ChEBI" id="CHEBI:83064"/>
        <dbReference type="ChEBI" id="CHEBI:456215"/>
        <dbReference type="EC" id="6.5.1.4"/>
    </reaction>
</comment>
<dbReference type="Gene3D" id="3.65.10.20">
    <property type="entry name" value="RNA 3'-terminal phosphate cyclase domain"/>
    <property type="match status" value="1"/>
</dbReference>